<keyword evidence="2" id="KW-1185">Reference proteome</keyword>
<dbReference type="GO" id="GO:0019239">
    <property type="term" value="F:deaminase activity"/>
    <property type="evidence" value="ECO:0007669"/>
    <property type="project" value="TreeGrafter"/>
</dbReference>
<dbReference type="InterPro" id="IPR006175">
    <property type="entry name" value="YjgF/YER057c/UK114"/>
</dbReference>
<dbReference type="RefSeq" id="WP_105732811.1">
    <property type="nucleotide sequence ID" value="NZ_PVBT01000001.1"/>
</dbReference>
<dbReference type="Pfam" id="PF01042">
    <property type="entry name" value="Ribonuc_L-PSP"/>
    <property type="match status" value="1"/>
</dbReference>
<proteinExistence type="predicted"/>
<reference evidence="1 2" key="1">
    <citation type="submission" date="2018-02" db="EMBL/GenBank/DDBJ databases">
        <title>The draft genome of Phyllobacterium myrsinacearum DSM5892.</title>
        <authorList>
            <person name="Li L."/>
            <person name="Liu L."/>
            <person name="Zhang X."/>
            <person name="Wang T."/>
        </authorList>
    </citation>
    <scope>NUCLEOTIDE SEQUENCE [LARGE SCALE GENOMIC DNA]</scope>
    <source>
        <strain evidence="1 2">DSM 5892</strain>
    </source>
</reference>
<comment type="caution">
    <text evidence="1">The sequence shown here is derived from an EMBL/GenBank/DDBJ whole genome shotgun (WGS) entry which is preliminary data.</text>
</comment>
<dbReference type="InterPro" id="IPR035959">
    <property type="entry name" value="RutC-like_sf"/>
</dbReference>
<name>A0A2S9JZ17_9HYPH</name>
<organism evidence="1 2">
    <name type="scientific">Phyllobacterium myrsinacearum</name>
    <dbReference type="NCBI Taxonomy" id="28101"/>
    <lineage>
        <taxon>Bacteria</taxon>
        <taxon>Pseudomonadati</taxon>
        <taxon>Pseudomonadota</taxon>
        <taxon>Alphaproteobacteria</taxon>
        <taxon>Hyphomicrobiales</taxon>
        <taxon>Phyllobacteriaceae</taxon>
        <taxon>Phyllobacterium</taxon>
    </lineage>
</organism>
<dbReference type="SUPFAM" id="SSF55298">
    <property type="entry name" value="YjgF-like"/>
    <property type="match status" value="1"/>
</dbReference>
<dbReference type="GO" id="GO:0005829">
    <property type="term" value="C:cytosol"/>
    <property type="evidence" value="ECO:0007669"/>
    <property type="project" value="TreeGrafter"/>
</dbReference>
<accession>A0A2S9JZ17</accession>
<evidence type="ECO:0000313" key="1">
    <source>
        <dbReference type="EMBL" id="PRD58585.1"/>
    </source>
</evidence>
<dbReference type="EMBL" id="PVBT01000001">
    <property type="protein sequence ID" value="PRD58585.1"/>
    <property type="molecule type" value="Genomic_DNA"/>
</dbReference>
<dbReference type="AlphaFoldDB" id="A0A2S9JZ17"/>
<dbReference type="Gene3D" id="3.30.1330.40">
    <property type="entry name" value="RutC-like"/>
    <property type="match status" value="1"/>
</dbReference>
<dbReference type="Proteomes" id="UP000238563">
    <property type="component" value="Unassembled WGS sequence"/>
</dbReference>
<dbReference type="PANTHER" id="PTHR11803:SF39">
    <property type="entry name" value="2-IMINOBUTANOATE_2-IMINOPROPANOATE DEAMINASE"/>
    <property type="match status" value="1"/>
</dbReference>
<protein>
    <submittedName>
        <fullName evidence="1">RidA family protein</fullName>
    </submittedName>
</protein>
<sequence>MFRPVNPPGPSIPGLSQAMLIEGGKLLVLSGHVPFDSEGKIAGKDVAAQLDLVFANIAATLRAAGTDFSSIVRLTYYIRDFDQAMLPQIRGVRDRWVNTECPPASSLIGVAALFHPDVLIEVDAMAVIADGEAS</sequence>
<dbReference type="OrthoDB" id="9807360at2"/>
<dbReference type="PANTHER" id="PTHR11803">
    <property type="entry name" value="2-IMINOBUTANOATE/2-IMINOPROPANOATE DEAMINASE RIDA"/>
    <property type="match status" value="1"/>
</dbReference>
<evidence type="ECO:0000313" key="2">
    <source>
        <dbReference type="Proteomes" id="UP000238563"/>
    </source>
</evidence>
<dbReference type="CDD" id="cd00448">
    <property type="entry name" value="YjgF_YER057c_UK114_family"/>
    <property type="match status" value="1"/>
</dbReference>
<gene>
    <name evidence="1" type="ORF">C5750_05665</name>
</gene>